<dbReference type="Proteomes" id="UP000029857">
    <property type="component" value="Unassembled WGS sequence"/>
</dbReference>
<proteinExistence type="predicted"/>
<dbReference type="AlphaFoldDB" id="A0A4U8U4I6"/>
<protein>
    <submittedName>
        <fullName evidence="1">Uncharacterized protein</fullName>
    </submittedName>
</protein>
<dbReference type="EMBL" id="JRPJ02000057">
    <property type="protein sequence ID" value="TLE08171.1"/>
    <property type="molecule type" value="Genomic_DNA"/>
</dbReference>
<sequence length="75" mass="8508">MLHNLFIRFLQSVDSITRNRVYMLLGGVFVLLVTSSIFYTKANRFADVESHIPATILALQYGYDLEGYGAKLCEC</sequence>
<organism evidence="1 2">
    <name type="scientific">Helicobacter bilis</name>
    <dbReference type="NCBI Taxonomy" id="37372"/>
    <lineage>
        <taxon>Bacteria</taxon>
        <taxon>Pseudomonadati</taxon>
        <taxon>Campylobacterota</taxon>
        <taxon>Epsilonproteobacteria</taxon>
        <taxon>Campylobacterales</taxon>
        <taxon>Helicobacteraceae</taxon>
        <taxon>Helicobacter</taxon>
    </lineage>
</organism>
<comment type="caution">
    <text evidence="1">The sequence shown here is derived from an EMBL/GenBank/DDBJ whole genome shotgun (WGS) entry which is preliminary data.</text>
</comment>
<reference evidence="1 2" key="1">
    <citation type="journal article" date="2014" name="Genome Announc.">
        <title>Draft genome sequences of eight enterohepatic helicobacter species isolated from both laboratory and wild rodents.</title>
        <authorList>
            <person name="Sheh A."/>
            <person name="Shen Z."/>
            <person name="Fox J.G."/>
        </authorList>
    </citation>
    <scope>NUCLEOTIDE SEQUENCE [LARGE SCALE GENOMIC DNA]</scope>
    <source>
        <strain evidence="1 2">ATCC 49320</strain>
    </source>
</reference>
<name>A0A4U8U4I6_9HELI</name>
<evidence type="ECO:0000313" key="2">
    <source>
        <dbReference type="Proteomes" id="UP000029857"/>
    </source>
</evidence>
<accession>A0A4U8U4I6</accession>
<dbReference type="RefSeq" id="WP_034565171.1">
    <property type="nucleotide sequence ID" value="NZ_CAMCCI010000139.1"/>
</dbReference>
<gene>
    <name evidence="1" type="ORF">LS79_010430</name>
</gene>
<evidence type="ECO:0000313" key="1">
    <source>
        <dbReference type="EMBL" id="TLE08171.1"/>
    </source>
</evidence>